<gene>
    <name evidence="2" type="ORF">M0R88_16235</name>
</gene>
<dbReference type="GeneID" id="72191436"/>
<evidence type="ECO:0000313" key="2">
    <source>
        <dbReference type="EMBL" id="UPW00049.1"/>
    </source>
</evidence>
<evidence type="ECO:0000256" key="1">
    <source>
        <dbReference type="SAM" id="Phobius"/>
    </source>
</evidence>
<dbReference type="EMBL" id="CP096658">
    <property type="protein sequence ID" value="UPW00049.1"/>
    <property type="molecule type" value="Genomic_DNA"/>
</dbReference>
<keyword evidence="1" id="KW-1133">Transmembrane helix</keyword>
<reference evidence="2" key="1">
    <citation type="submission" date="2022-04" db="EMBL/GenBank/DDBJ databases">
        <title>Diverse halophilic archaea isolated from saline environments.</title>
        <authorList>
            <person name="Cui H.-L."/>
        </authorList>
    </citation>
    <scope>NUCLEOTIDE SEQUENCE</scope>
    <source>
        <strain evidence="2">XZYJT40</strain>
    </source>
</reference>
<keyword evidence="1" id="KW-0472">Membrane</keyword>
<feature type="transmembrane region" description="Helical" evidence="1">
    <location>
        <begin position="96"/>
        <end position="123"/>
    </location>
</feature>
<keyword evidence="1" id="KW-0812">Transmembrane</keyword>
<dbReference type="Proteomes" id="UP000830434">
    <property type="component" value="Chromosome"/>
</dbReference>
<proteinExistence type="predicted"/>
<keyword evidence="3" id="KW-1185">Reference proteome</keyword>
<dbReference type="AlphaFoldDB" id="A0A8U0IIZ4"/>
<dbReference type="KEGG" id="haxz:M0R88_16235"/>
<dbReference type="RefSeq" id="WP_248654466.1">
    <property type="nucleotide sequence ID" value="NZ_CP096658.1"/>
</dbReference>
<sequence length="136" mass="14549">MKSPEHAALGTAASVLLVAALPVPVPVEAGLLVAYGVLLSVFVDLDHFVVARYLAGDWSHLRRCVGDPKFAFTEQESVFDGVDTQTLETLRLLSHLLLGGAWVGVLALVRPVYALFTAGVLYVHVVADLLRDAEVA</sequence>
<name>A0A8U0IIZ4_9EURY</name>
<protein>
    <submittedName>
        <fullName evidence="2">Uncharacterized protein</fullName>
    </submittedName>
</protein>
<organism evidence="2 3">
    <name type="scientific">Halorussus gelatinilyticus</name>
    <dbReference type="NCBI Taxonomy" id="2937524"/>
    <lineage>
        <taxon>Archaea</taxon>
        <taxon>Methanobacteriati</taxon>
        <taxon>Methanobacteriota</taxon>
        <taxon>Stenosarchaea group</taxon>
        <taxon>Halobacteria</taxon>
        <taxon>Halobacteriales</taxon>
        <taxon>Haladaptataceae</taxon>
        <taxon>Halorussus</taxon>
    </lineage>
</organism>
<evidence type="ECO:0000313" key="3">
    <source>
        <dbReference type="Proteomes" id="UP000830434"/>
    </source>
</evidence>
<accession>A0A8U0IIZ4</accession>